<accession>A0AAV7IZ55</accession>
<dbReference type="GO" id="GO:0046872">
    <property type="term" value="F:metal ion binding"/>
    <property type="evidence" value="ECO:0007669"/>
    <property type="project" value="UniProtKB-KW"/>
</dbReference>
<evidence type="ECO:0000313" key="5">
    <source>
        <dbReference type="EMBL" id="KAH0561199.1"/>
    </source>
</evidence>
<dbReference type="EMBL" id="JAHXZJ010000374">
    <property type="protein sequence ID" value="KAH0561199.1"/>
    <property type="molecule type" value="Genomic_DNA"/>
</dbReference>
<evidence type="ECO:0008006" key="7">
    <source>
        <dbReference type="Google" id="ProtNLM"/>
    </source>
</evidence>
<evidence type="ECO:0000256" key="2">
    <source>
        <dbReference type="ARBA" id="ARBA00022723"/>
    </source>
</evidence>
<dbReference type="InterPro" id="IPR027805">
    <property type="entry name" value="Transposase_HTH_dom"/>
</dbReference>
<reference evidence="5 6" key="1">
    <citation type="journal article" date="2021" name="J. Hered.">
        <title>A chromosome-level genome assembly of the parasitoid wasp, Cotesia glomerata (Hymenoptera: Braconidae).</title>
        <authorList>
            <person name="Pinto B.J."/>
            <person name="Weis J.J."/>
            <person name="Gamble T."/>
            <person name="Ode P.J."/>
            <person name="Paul R."/>
            <person name="Zaspel J.M."/>
        </authorList>
    </citation>
    <scope>NUCLEOTIDE SEQUENCE [LARGE SCALE GENOMIC DNA]</scope>
    <source>
        <strain evidence="5">CgM1</strain>
    </source>
</reference>
<dbReference type="AlphaFoldDB" id="A0AAV7IZ55"/>
<name>A0AAV7IZ55_COTGL</name>
<sequence length="327" mass="37532">MQKATSSVNRFQRRIKRSTINSSICNSNIKESKVSKARQLLKNLNFQDENSTPVNQTTCDAETGVNFLSDDDDDTRNFYKSNTIFICINHRSSNVCDAETQIYIPRKNKINPSPNISDTFKPSEACKTGFHGYSSVKDTVDEVRDLCGVSLETFKLLLNMLLRTKFDNRQKVSMEDRLFIFLVKMRTGLTFTALGALFRLHRTTISTIFTDTLVYLAGSCRNFVSWPSKETIRAMMPDVFKDSYKNCPEQVEETYQVASVRIHIERVMQRIRTYKIVDKFTIDLLPYSDAIVFMCCVLVNLQPPIIKVNETKESKDNLISTIITKNL</sequence>
<dbReference type="Proteomes" id="UP000826195">
    <property type="component" value="Unassembled WGS sequence"/>
</dbReference>
<dbReference type="Pfam" id="PF13613">
    <property type="entry name" value="HTH_Tnp_4"/>
    <property type="match status" value="1"/>
</dbReference>
<keyword evidence="2" id="KW-0479">Metal-binding</keyword>
<feature type="domain" description="DDE Tnp4" evidence="3">
    <location>
        <begin position="241"/>
        <end position="300"/>
    </location>
</feature>
<organism evidence="5 6">
    <name type="scientific">Cotesia glomerata</name>
    <name type="common">Lepidopteran parasitic wasp</name>
    <name type="synonym">Apanteles glomeratus</name>
    <dbReference type="NCBI Taxonomy" id="32391"/>
    <lineage>
        <taxon>Eukaryota</taxon>
        <taxon>Metazoa</taxon>
        <taxon>Ecdysozoa</taxon>
        <taxon>Arthropoda</taxon>
        <taxon>Hexapoda</taxon>
        <taxon>Insecta</taxon>
        <taxon>Pterygota</taxon>
        <taxon>Neoptera</taxon>
        <taxon>Endopterygota</taxon>
        <taxon>Hymenoptera</taxon>
        <taxon>Apocrita</taxon>
        <taxon>Ichneumonoidea</taxon>
        <taxon>Braconidae</taxon>
        <taxon>Microgastrinae</taxon>
        <taxon>Cotesia</taxon>
    </lineage>
</organism>
<dbReference type="InterPro" id="IPR027806">
    <property type="entry name" value="HARBI1_dom"/>
</dbReference>
<evidence type="ECO:0000259" key="4">
    <source>
        <dbReference type="Pfam" id="PF13613"/>
    </source>
</evidence>
<protein>
    <recommendedName>
        <fullName evidence="7">Nuclease HARBI1</fullName>
    </recommendedName>
</protein>
<dbReference type="PANTHER" id="PTHR23080:SF143">
    <property type="entry name" value="SI:DKEY-56D12.4"/>
    <property type="match status" value="1"/>
</dbReference>
<dbReference type="PANTHER" id="PTHR23080">
    <property type="entry name" value="THAP DOMAIN PROTEIN"/>
    <property type="match status" value="1"/>
</dbReference>
<dbReference type="Pfam" id="PF13359">
    <property type="entry name" value="DDE_Tnp_4"/>
    <property type="match status" value="1"/>
</dbReference>
<keyword evidence="6" id="KW-1185">Reference proteome</keyword>
<comment type="cofactor">
    <cofactor evidence="1">
        <name>a divalent metal cation</name>
        <dbReference type="ChEBI" id="CHEBI:60240"/>
    </cofactor>
</comment>
<evidence type="ECO:0000256" key="1">
    <source>
        <dbReference type="ARBA" id="ARBA00001968"/>
    </source>
</evidence>
<evidence type="ECO:0000313" key="6">
    <source>
        <dbReference type="Proteomes" id="UP000826195"/>
    </source>
</evidence>
<evidence type="ECO:0000259" key="3">
    <source>
        <dbReference type="Pfam" id="PF13359"/>
    </source>
</evidence>
<proteinExistence type="predicted"/>
<gene>
    <name evidence="5" type="ORF">KQX54_014431</name>
</gene>
<comment type="caution">
    <text evidence="5">The sequence shown here is derived from an EMBL/GenBank/DDBJ whole genome shotgun (WGS) entry which is preliminary data.</text>
</comment>
<feature type="domain" description="Transposase Helix-turn-helix" evidence="4">
    <location>
        <begin position="170"/>
        <end position="217"/>
    </location>
</feature>